<evidence type="ECO:0000256" key="7">
    <source>
        <dbReference type="HAMAP-Rule" id="MF_00114"/>
    </source>
</evidence>
<dbReference type="UniPathway" id="UPA00002">
    <property type="reaction ID" value="UER00468"/>
</dbReference>
<protein>
    <recommendedName>
        <fullName evidence="7">Deoxyribose-phosphate aldolase</fullName>
        <shortName evidence="7">DERA</shortName>
        <ecNumber evidence="7">4.1.2.4</ecNumber>
    </recommendedName>
    <alternativeName>
        <fullName evidence="7">2-deoxy-D-ribose 5-phosphate aldolase</fullName>
    </alternativeName>
    <alternativeName>
        <fullName evidence="7">Phosphodeoxyriboaldolase</fullName>
        <shortName evidence="7">Deoxyriboaldolase</shortName>
    </alternativeName>
</protein>
<dbReference type="PIRSF" id="PIRSF001357">
    <property type="entry name" value="DeoC"/>
    <property type="match status" value="1"/>
</dbReference>
<gene>
    <name evidence="7 8" type="primary">deoC</name>
    <name evidence="8" type="ORF">C7B43_08505</name>
</gene>
<dbReference type="InterPro" id="IPR013785">
    <property type="entry name" value="Aldolase_TIM"/>
</dbReference>
<dbReference type="Gene3D" id="3.20.20.70">
    <property type="entry name" value="Aldolase class I"/>
    <property type="match status" value="1"/>
</dbReference>
<keyword evidence="2 7" id="KW-0963">Cytoplasm</keyword>
<dbReference type="SUPFAM" id="SSF51569">
    <property type="entry name" value="Aldolase"/>
    <property type="match status" value="1"/>
</dbReference>
<dbReference type="GO" id="GO:0009264">
    <property type="term" value="P:deoxyribonucleotide catabolic process"/>
    <property type="evidence" value="ECO:0007669"/>
    <property type="project" value="UniProtKB-UniRule"/>
</dbReference>
<evidence type="ECO:0000313" key="8">
    <source>
        <dbReference type="EMBL" id="PSR29415.1"/>
    </source>
</evidence>
<comment type="subcellular location">
    <subcellularLocation>
        <location evidence="7">Cytoplasm</location>
    </subcellularLocation>
</comment>
<keyword evidence="3 7" id="KW-0456">Lyase</keyword>
<organism evidence="8 9">
    <name type="scientific">Sulfobacillus benefaciens</name>
    <dbReference type="NCBI Taxonomy" id="453960"/>
    <lineage>
        <taxon>Bacteria</taxon>
        <taxon>Bacillati</taxon>
        <taxon>Bacillota</taxon>
        <taxon>Clostridia</taxon>
        <taxon>Eubacteriales</taxon>
        <taxon>Clostridiales Family XVII. Incertae Sedis</taxon>
        <taxon>Sulfobacillus</taxon>
    </lineage>
</organism>
<dbReference type="CDD" id="cd00959">
    <property type="entry name" value="DeoC"/>
    <property type="match status" value="1"/>
</dbReference>
<comment type="similarity">
    <text evidence="1 7">Belongs to the DeoC/FbaB aldolase family. DeoC type 1 subfamily.</text>
</comment>
<reference evidence="8 9" key="1">
    <citation type="journal article" date="2014" name="BMC Genomics">
        <title>Comparison of environmental and isolate Sulfobacillus genomes reveals diverse carbon, sulfur, nitrogen, and hydrogen metabolisms.</title>
        <authorList>
            <person name="Justice N.B."/>
            <person name="Norman A."/>
            <person name="Brown C.T."/>
            <person name="Singh A."/>
            <person name="Thomas B.C."/>
            <person name="Banfield J.F."/>
        </authorList>
    </citation>
    <scope>NUCLEOTIDE SEQUENCE [LARGE SCALE GENOMIC DNA]</scope>
    <source>
        <strain evidence="8">AMDSBA1</strain>
    </source>
</reference>
<dbReference type="InterPro" id="IPR028581">
    <property type="entry name" value="DeoC_typeI"/>
</dbReference>
<comment type="pathway">
    <text evidence="7">Carbohydrate degradation; 2-deoxy-D-ribose 1-phosphate degradation; D-glyceraldehyde 3-phosphate and acetaldehyde from 2-deoxy-alpha-D-ribose 1-phosphate: step 2/2.</text>
</comment>
<dbReference type="SMART" id="SM01133">
    <property type="entry name" value="DeoC"/>
    <property type="match status" value="1"/>
</dbReference>
<keyword evidence="4 7" id="KW-0704">Schiff base</keyword>
<dbReference type="GO" id="GO:0005737">
    <property type="term" value="C:cytoplasm"/>
    <property type="evidence" value="ECO:0007669"/>
    <property type="project" value="UniProtKB-SubCell"/>
</dbReference>
<dbReference type="AlphaFoldDB" id="A0A2T2X4J3"/>
<dbReference type="InterPro" id="IPR002915">
    <property type="entry name" value="DeoC/FbaB/LacD_aldolase"/>
</dbReference>
<evidence type="ECO:0000256" key="3">
    <source>
        <dbReference type="ARBA" id="ARBA00023239"/>
    </source>
</evidence>
<dbReference type="NCBIfam" id="TIGR00126">
    <property type="entry name" value="deoC"/>
    <property type="match status" value="1"/>
</dbReference>
<proteinExistence type="inferred from homology"/>
<accession>A0A2T2X4J3</accession>
<dbReference type="InterPro" id="IPR011343">
    <property type="entry name" value="DeoC"/>
</dbReference>
<evidence type="ECO:0000256" key="6">
    <source>
        <dbReference type="ARBA" id="ARBA00056337"/>
    </source>
</evidence>
<evidence type="ECO:0000256" key="5">
    <source>
        <dbReference type="ARBA" id="ARBA00048791"/>
    </source>
</evidence>
<comment type="function">
    <text evidence="6 7">Catalyzes a reversible aldol reaction between acetaldehyde and D-glyceraldehyde 3-phosphate to generate 2-deoxy-D-ribose 5-phosphate.</text>
</comment>
<dbReference type="GO" id="GO:0006018">
    <property type="term" value="P:2-deoxyribose 1-phosphate catabolic process"/>
    <property type="evidence" value="ECO:0007669"/>
    <property type="project" value="UniProtKB-UniRule"/>
</dbReference>
<dbReference type="EC" id="4.1.2.4" evidence="7"/>
<dbReference type="Pfam" id="PF01791">
    <property type="entry name" value="DeoC"/>
    <property type="match status" value="1"/>
</dbReference>
<dbReference type="GO" id="GO:0004139">
    <property type="term" value="F:deoxyribose-phosphate aldolase activity"/>
    <property type="evidence" value="ECO:0007669"/>
    <property type="project" value="UniProtKB-UniRule"/>
</dbReference>
<comment type="catalytic activity">
    <reaction evidence="5 7">
        <text>2-deoxy-D-ribose 5-phosphate = D-glyceraldehyde 3-phosphate + acetaldehyde</text>
        <dbReference type="Rhea" id="RHEA:12821"/>
        <dbReference type="ChEBI" id="CHEBI:15343"/>
        <dbReference type="ChEBI" id="CHEBI:59776"/>
        <dbReference type="ChEBI" id="CHEBI:62877"/>
        <dbReference type="EC" id="4.1.2.4"/>
    </reaction>
</comment>
<feature type="active site" description="Schiff-base intermediate with acetaldehyde" evidence="7">
    <location>
        <position position="163"/>
    </location>
</feature>
<evidence type="ECO:0000256" key="4">
    <source>
        <dbReference type="ARBA" id="ARBA00023270"/>
    </source>
</evidence>
<feature type="active site" description="Proton donor/acceptor" evidence="7">
    <location>
        <position position="100"/>
    </location>
</feature>
<name>A0A2T2X4J3_9FIRM</name>
<dbReference type="FunFam" id="3.20.20.70:FF:000044">
    <property type="entry name" value="Deoxyribose-phosphate aldolase"/>
    <property type="match status" value="1"/>
</dbReference>
<dbReference type="HAMAP" id="MF_00114">
    <property type="entry name" value="DeoC_type1"/>
    <property type="match status" value="1"/>
</dbReference>
<evidence type="ECO:0000256" key="1">
    <source>
        <dbReference type="ARBA" id="ARBA00010936"/>
    </source>
</evidence>
<feature type="active site" description="Proton donor/acceptor" evidence="7">
    <location>
        <position position="192"/>
    </location>
</feature>
<evidence type="ECO:0000313" key="9">
    <source>
        <dbReference type="Proteomes" id="UP000242699"/>
    </source>
</evidence>
<dbReference type="Proteomes" id="UP000242699">
    <property type="component" value="Unassembled WGS sequence"/>
</dbReference>
<sequence length="227" mass="24346">MIRREPYQAVSTSLAGVIDHTLLSADATPADIRQLCREAEKWHTYAVCINSWLVPYAHETLGMSPVQIASVAGFPLGAGASQAKAYETRWAVDHGAQEIDMVINLGALKAREWRKVLDDIEAVREAAPAPVVLKVILEMVRLTEEEKIQSALLSVAAGADFVKTSTGFDRGGATVADVRLLREVVGADIGVKAAGGIHSTSEARTMVEAGASRIGASRTREILNEEL</sequence>
<dbReference type="GO" id="GO:0016052">
    <property type="term" value="P:carbohydrate catabolic process"/>
    <property type="evidence" value="ECO:0007669"/>
    <property type="project" value="TreeGrafter"/>
</dbReference>
<evidence type="ECO:0000256" key="2">
    <source>
        <dbReference type="ARBA" id="ARBA00022490"/>
    </source>
</evidence>
<dbReference type="PANTHER" id="PTHR10889:SF1">
    <property type="entry name" value="DEOXYRIBOSE-PHOSPHATE ALDOLASE"/>
    <property type="match status" value="1"/>
</dbReference>
<dbReference type="EMBL" id="PXYT01000016">
    <property type="protein sequence ID" value="PSR29415.1"/>
    <property type="molecule type" value="Genomic_DNA"/>
</dbReference>
<comment type="caution">
    <text evidence="8">The sequence shown here is derived from an EMBL/GenBank/DDBJ whole genome shotgun (WGS) entry which is preliminary data.</text>
</comment>
<dbReference type="PANTHER" id="PTHR10889">
    <property type="entry name" value="DEOXYRIBOSE-PHOSPHATE ALDOLASE"/>
    <property type="match status" value="1"/>
</dbReference>